<dbReference type="FunFam" id="3.30.160.60:FF:000100">
    <property type="entry name" value="Zinc finger 45-like"/>
    <property type="match status" value="1"/>
</dbReference>
<keyword evidence="2" id="KW-0479">Metal-binding</keyword>
<dbReference type="SUPFAM" id="SSF57667">
    <property type="entry name" value="beta-beta-alpha zinc fingers"/>
    <property type="match status" value="1"/>
</dbReference>
<evidence type="ECO:0000313" key="9">
    <source>
        <dbReference type="EMBL" id="RZF40811.1"/>
    </source>
</evidence>
<dbReference type="STRING" id="195883.A0A482X696"/>
<feature type="domain" description="C2H2-type" evidence="8">
    <location>
        <begin position="32"/>
        <end position="60"/>
    </location>
</feature>
<protein>
    <recommendedName>
        <fullName evidence="8">C2H2-type domain-containing protein</fullName>
    </recommendedName>
</protein>
<dbReference type="PROSITE" id="PS50157">
    <property type="entry name" value="ZINC_FINGER_C2H2_2"/>
    <property type="match status" value="2"/>
</dbReference>
<proteinExistence type="predicted"/>
<reference evidence="9 10" key="1">
    <citation type="journal article" date="2017" name="Gigascience">
        <title>Genome sequence of the small brown planthopper, Laodelphax striatellus.</title>
        <authorList>
            <person name="Zhu J."/>
            <person name="Jiang F."/>
            <person name="Wang X."/>
            <person name="Yang P."/>
            <person name="Bao Y."/>
            <person name="Zhao W."/>
            <person name="Wang W."/>
            <person name="Lu H."/>
            <person name="Wang Q."/>
            <person name="Cui N."/>
            <person name="Li J."/>
            <person name="Chen X."/>
            <person name="Luo L."/>
            <person name="Yu J."/>
            <person name="Kang L."/>
            <person name="Cui F."/>
        </authorList>
    </citation>
    <scope>NUCLEOTIDE SEQUENCE [LARGE SCALE GENOMIC DNA]</scope>
    <source>
        <strain evidence="9">Lst14</strain>
    </source>
</reference>
<dbReference type="InParanoid" id="A0A482X696"/>
<keyword evidence="4 7" id="KW-0863">Zinc-finger</keyword>
<dbReference type="GO" id="GO:0000981">
    <property type="term" value="F:DNA-binding transcription factor activity, RNA polymerase II-specific"/>
    <property type="evidence" value="ECO:0007669"/>
    <property type="project" value="TreeGrafter"/>
</dbReference>
<evidence type="ECO:0000259" key="8">
    <source>
        <dbReference type="PROSITE" id="PS50157"/>
    </source>
</evidence>
<dbReference type="PROSITE" id="PS00028">
    <property type="entry name" value="ZINC_FINGER_C2H2_1"/>
    <property type="match status" value="2"/>
</dbReference>
<dbReference type="InterPro" id="IPR013087">
    <property type="entry name" value="Znf_C2H2_type"/>
</dbReference>
<comment type="subcellular location">
    <subcellularLocation>
        <location evidence="1">Nucleus</location>
    </subcellularLocation>
</comment>
<evidence type="ECO:0000256" key="7">
    <source>
        <dbReference type="PROSITE-ProRule" id="PRU00042"/>
    </source>
</evidence>
<evidence type="ECO:0000313" key="10">
    <source>
        <dbReference type="Proteomes" id="UP000291343"/>
    </source>
</evidence>
<evidence type="ECO:0000256" key="5">
    <source>
        <dbReference type="ARBA" id="ARBA00022833"/>
    </source>
</evidence>
<dbReference type="Pfam" id="PF05605">
    <property type="entry name" value="zf-Di19"/>
    <property type="match status" value="1"/>
</dbReference>
<dbReference type="PANTHER" id="PTHR24394">
    <property type="entry name" value="ZINC FINGER PROTEIN"/>
    <property type="match status" value="1"/>
</dbReference>
<evidence type="ECO:0000256" key="2">
    <source>
        <dbReference type="ARBA" id="ARBA00022723"/>
    </source>
</evidence>
<name>A0A482X696_LAOST</name>
<dbReference type="OrthoDB" id="10067983at2759"/>
<accession>A0A482X696</accession>
<dbReference type="InterPro" id="IPR036236">
    <property type="entry name" value="Znf_C2H2_sf"/>
</dbReference>
<keyword evidence="6" id="KW-0539">Nucleus</keyword>
<feature type="domain" description="C2H2-type" evidence="8">
    <location>
        <begin position="3"/>
        <end position="31"/>
    </location>
</feature>
<organism evidence="9 10">
    <name type="scientific">Laodelphax striatellus</name>
    <name type="common">Small brown planthopper</name>
    <name type="synonym">Delphax striatella</name>
    <dbReference type="NCBI Taxonomy" id="195883"/>
    <lineage>
        <taxon>Eukaryota</taxon>
        <taxon>Metazoa</taxon>
        <taxon>Ecdysozoa</taxon>
        <taxon>Arthropoda</taxon>
        <taxon>Hexapoda</taxon>
        <taxon>Insecta</taxon>
        <taxon>Pterygota</taxon>
        <taxon>Neoptera</taxon>
        <taxon>Paraneoptera</taxon>
        <taxon>Hemiptera</taxon>
        <taxon>Auchenorrhyncha</taxon>
        <taxon>Fulgoroidea</taxon>
        <taxon>Delphacidae</taxon>
        <taxon>Criomorphinae</taxon>
        <taxon>Laodelphax</taxon>
    </lineage>
</organism>
<dbReference type="SMART" id="SM00355">
    <property type="entry name" value="ZnF_C2H2"/>
    <property type="match status" value="2"/>
</dbReference>
<keyword evidence="5" id="KW-0862">Zinc</keyword>
<evidence type="ECO:0000256" key="1">
    <source>
        <dbReference type="ARBA" id="ARBA00004123"/>
    </source>
</evidence>
<dbReference type="AlphaFoldDB" id="A0A482X696"/>
<keyword evidence="3" id="KW-0677">Repeat</keyword>
<dbReference type="GO" id="GO:0008270">
    <property type="term" value="F:zinc ion binding"/>
    <property type="evidence" value="ECO:0007669"/>
    <property type="project" value="UniProtKB-KW"/>
</dbReference>
<dbReference type="EMBL" id="QKKF02017590">
    <property type="protein sequence ID" value="RZF40811.1"/>
    <property type="molecule type" value="Genomic_DNA"/>
</dbReference>
<evidence type="ECO:0000256" key="6">
    <source>
        <dbReference type="ARBA" id="ARBA00023242"/>
    </source>
</evidence>
<dbReference type="PANTHER" id="PTHR24394:SF29">
    <property type="entry name" value="MYONEURIN"/>
    <property type="match status" value="1"/>
</dbReference>
<comment type="caution">
    <text evidence="9">The sequence shown here is derived from an EMBL/GenBank/DDBJ whole genome shotgun (WGS) entry which is preliminary data.</text>
</comment>
<sequence length="71" mass="8301">MLSVCPFCYKEFSTKSNLKIHMRDRHSGQGPWQCSLCSKLVKNKSSLRVHFYQQHRKPKTDIPSIPDLKPI</sequence>
<evidence type="ECO:0000256" key="3">
    <source>
        <dbReference type="ARBA" id="ARBA00022737"/>
    </source>
</evidence>
<keyword evidence="10" id="KW-1185">Reference proteome</keyword>
<dbReference type="SMR" id="A0A482X696"/>
<dbReference type="InterPro" id="IPR008598">
    <property type="entry name" value="Di19_Zn-bd"/>
</dbReference>
<dbReference type="Gene3D" id="3.30.160.60">
    <property type="entry name" value="Classic Zinc Finger"/>
    <property type="match status" value="1"/>
</dbReference>
<evidence type="ECO:0000256" key="4">
    <source>
        <dbReference type="ARBA" id="ARBA00022771"/>
    </source>
</evidence>
<dbReference type="GO" id="GO:0005634">
    <property type="term" value="C:nucleus"/>
    <property type="evidence" value="ECO:0007669"/>
    <property type="project" value="UniProtKB-SubCell"/>
</dbReference>
<gene>
    <name evidence="9" type="ORF">LSTR_LSTR003321</name>
</gene>
<dbReference type="Proteomes" id="UP000291343">
    <property type="component" value="Unassembled WGS sequence"/>
</dbReference>